<evidence type="ECO:0000259" key="6">
    <source>
        <dbReference type="Pfam" id="PF25320"/>
    </source>
</evidence>
<name>A0A0K9PX19_ZOSMR</name>
<feature type="domain" description="TELO2 ARM repeat" evidence="6">
    <location>
        <begin position="117"/>
        <end position="356"/>
    </location>
</feature>
<evidence type="ECO:0000313" key="8">
    <source>
        <dbReference type="Proteomes" id="UP000036987"/>
    </source>
</evidence>
<evidence type="ECO:0000256" key="3">
    <source>
        <dbReference type="ARBA" id="ARBA00022490"/>
    </source>
</evidence>
<comment type="similarity">
    <text evidence="2">Belongs to the TEL2 family.</text>
</comment>
<dbReference type="GO" id="GO:0051083">
    <property type="term" value="P:'de novo' cotranslational protein folding"/>
    <property type="evidence" value="ECO:0000318"/>
    <property type="project" value="GO_Central"/>
</dbReference>
<dbReference type="Pfam" id="PF10193">
    <property type="entry name" value="Telomere_reg-2"/>
    <property type="match status" value="1"/>
</dbReference>
<dbReference type="AlphaFoldDB" id="A0A0K9PX19"/>
<dbReference type="InterPro" id="IPR051970">
    <property type="entry name" value="TEL2_Regulation"/>
</dbReference>
<dbReference type="EMBL" id="LFYR01000620">
    <property type="protein sequence ID" value="KMZ72755.1"/>
    <property type="molecule type" value="Genomic_DNA"/>
</dbReference>
<comment type="caution">
    <text evidence="7">The sequence shown here is derived from an EMBL/GenBank/DDBJ whole genome shotgun (WGS) entry which is preliminary data.</text>
</comment>
<evidence type="ECO:0000256" key="2">
    <source>
        <dbReference type="ARBA" id="ARBA00006133"/>
    </source>
</evidence>
<dbReference type="Gene3D" id="1.25.40.720">
    <property type="entry name" value="Telomere length regulation protein 2, C-terminal domain"/>
    <property type="match status" value="1"/>
</dbReference>
<dbReference type="GO" id="GO:0051879">
    <property type="term" value="F:Hsp90 protein binding"/>
    <property type="evidence" value="ECO:0000318"/>
    <property type="project" value="GO_Central"/>
</dbReference>
<organism evidence="7 8">
    <name type="scientific">Zostera marina</name>
    <name type="common">Eelgrass</name>
    <dbReference type="NCBI Taxonomy" id="29655"/>
    <lineage>
        <taxon>Eukaryota</taxon>
        <taxon>Viridiplantae</taxon>
        <taxon>Streptophyta</taxon>
        <taxon>Embryophyta</taxon>
        <taxon>Tracheophyta</taxon>
        <taxon>Spermatophyta</taxon>
        <taxon>Magnoliopsida</taxon>
        <taxon>Liliopsida</taxon>
        <taxon>Zosteraceae</taxon>
        <taxon>Zostera</taxon>
    </lineage>
</organism>
<evidence type="ECO:0000259" key="5">
    <source>
        <dbReference type="Pfam" id="PF10193"/>
    </source>
</evidence>
<feature type="domain" description="Telomere length regulation protein conserved" evidence="5">
    <location>
        <begin position="460"/>
        <end position="571"/>
    </location>
</feature>
<dbReference type="GO" id="GO:0042162">
    <property type="term" value="F:telomeric DNA binding"/>
    <property type="evidence" value="ECO:0000318"/>
    <property type="project" value="GO_Central"/>
</dbReference>
<evidence type="ECO:0000313" key="7">
    <source>
        <dbReference type="EMBL" id="KMZ72755.1"/>
    </source>
</evidence>
<dbReference type="GO" id="GO:0005829">
    <property type="term" value="C:cytosol"/>
    <property type="evidence" value="ECO:0000318"/>
    <property type="project" value="GO_Central"/>
</dbReference>
<dbReference type="InterPro" id="IPR038528">
    <property type="entry name" value="TEL2_C_sf"/>
</dbReference>
<reference evidence="8" key="1">
    <citation type="journal article" date="2016" name="Nature">
        <title>The genome of the seagrass Zostera marina reveals angiosperm adaptation to the sea.</title>
        <authorList>
            <person name="Olsen J.L."/>
            <person name="Rouze P."/>
            <person name="Verhelst B."/>
            <person name="Lin Y.-C."/>
            <person name="Bayer T."/>
            <person name="Collen J."/>
            <person name="Dattolo E."/>
            <person name="De Paoli E."/>
            <person name="Dittami S."/>
            <person name="Maumus F."/>
            <person name="Michel G."/>
            <person name="Kersting A."/>
            <person name="Lauritano C."/>
            <person name="Lohaus R."/>
            <person name="Toepel M."/>
            <person name="Tonon T."/>
            <person name="Vanneste K."/>
            <person name="Amirebrahimi M."/>
            <person name="Brakel J."/>
            <person name="Bostroem C."/>
            <person name="Chovatia M."/>
            <person name="Grimwood J."/>
            <person name="Jenkins J.W."/>
            <person name="Jueterbock A."/>
            <person name="Mraz A."/>
            <person name="Stam W.T."/>
            <person name="Tice H."/>
            <person name="Bornberg-Bauer E."/>
            <person name="Green P.J."/>
            <person name="Pearson G.A."/>
            <person name="Procaccini G."/>
            <person name="Duarte C.M."/>
            <person name="Schmutz J."/>
            <person name="Reusch T.B.H."/>
            <person name="Van de Peer Y."/>
        </authorList>
    </citation>
    <scope>NUCLEOTIDE SEQUENCE [LARGE SCALE GENOMIC DNA]</scope>
    <source>
        <strain evidence="8">cv. Finnish</strain>
    </source>
</reference>
<proteinExistence type="inferred from homology"/>
<protein>
    <submittedName>
        <fullName evidence="7">Telomere length regulation protein TEL2</fullName>
    </submittedName>
</protein>
<gene>
    <name evidence="7" type="ORF">ZOSMA_15G00940</name>
</gene>
<accession>A0A0K9PX19</accession>
<dbReference type="PANTHER" id="PTHR15830">
    <property type="entry name" value="TELOMERE LENGTH REGULATION PROTEIN TEL2 FAMILY MEMBER"/>
    <property type="match status" value="1"/>
</dbReference>
<dbReference type="Proteomes" id="UP000036987">
    <property type="component" value="Unassembled WGS sequence"/>
</dbReference>
<dbReference type="STRING" id="29655.A0A0K9PX19"/>
<comment type="subcellular location">
    <subcellularLocation>
        <location evidence="1">Cytoplasm</location>
    </subcellularLocation>
</comment>
<keyword evidence="3" id="KW-0963">Cytoplasm</keyword>
<feature type="region of interest" description="Disordered" evidence="4">
    <location>
        <begin position="424"/>
        <end position="446"/>
    </location>
</feature>
<evidence type="ECO:0000256" key="4">
    <source>
        <dbReference type="SAM" id="MobiDB-lite"/>
    </source>
</evidence>
<keyword evidence="8" id="KW-1185">Reference proteome</keyword>
<dbReference type="PANTHER" id="PTHR15830:SF10">
    <property type="entry name" value="TELOMERE LENGTH REGULATION PROTEIN TEL2 HOMOLOG"/>
    <property type="match status" value="1"/>
</dbReference>
<sequence length="852" mass="95935">MFDRLLVLCLLKNGGIYNMARELGEISGTEDCVFLEGNGLSTISSMAKLVASIPDKSRIESSSALSSHLFFKHVIKQLLVVCEERSLELCSSKCLEDGIFSFTGQIFARICRRGSVDILTAMMIPTILNHIRSCISLEIDCSAATMIESNSKSLFWSNLIGHLKDSYSVERLSEGLLRHLEMEGVTDMEAYWIIWLLFRMICSHDTITRLMFVEKFLLQKIFPICCLRWILHFSVFECQPNASMKDLKPQVFLDTLQRLLGTWSKREFVQFTPMEQQAYITAAIGLCIERLSKEELETTKDVLSSILQGVSCRLESPIHLIRIMASSIAMVFSKVIDPNNVLYLDDTCKESESIDWSFGLISSKRRVSSAHSDRKSSREVIVSVGNNDDEIKKKVKMTKSELKFAGLSLIDRDESIDTIMTQGEEIQDEDDKHSETSNDSSLQPYDLSDDNVDIDKKFSQLVDVAAALRKPDDPDTVERALDDVETLVRASPDELHHNAADLVKTLVQIRCSDLSVDEEEESTERKRQNALVALIAMCPFESLEVLNISLYSSNMDVSQRLLIIDVMTDAAQELANAEIERHQNRNLISTSGSQPWFFPSDNGLDGSSRWVDISEVESPLSWCKRYERTLPSKSGKRKPGKTRRWSLTASKANDGQIELSRNKFPLYAAAFMFPAMQGFDKRKHGVDFLGRDFIVLGKLIHMLGVCMRCMAMHPEASALATPLLDMLSTREVAHHAEAYVRRSVLYAASCILVSLHPSFIASALIEGNSDISRGLEWIRTWSFQISESDPDTECTMMAMTCLQLHSEMALQTSRTLESADCFRAKSGFTSSAIKNEIILPTKKDMGFNLLQQ</sequence>
<evidence type="ECO:0000256" key="1">
    <source>
        <dbReference type="ARBA" id="ARBA00004496"/>
    </source>
</evidence>
<dbReference type="InterPro" id="IPR057348">
    <property type="entry name" value="TELO2_ARM"/>
</dbReference>
<dbReference type="InterPro" id="IPR019337">
    <property type="entry name" value="Telomere_length_regulation_dom"/>
</dbReference>
<dbReference type="OrthoDB" id="10258062at2759"/>
<dbReference type="OMA" id="FYPQNYF"/>
<dbReference type="Pfam" id="PF25320">
    <property type="entry name" value="TELO2_ARM"/>
    <property type="match status" value="1"/>
</dbReference>